<comment type="caution">
    <text evidence="2">The sequence shown here is derived from an EMBL/GenBank/DDBJ whole genome shotgun (WGS) entry which is preliminary data.</text>
</comment>
<evidence type="ECO:0000313" key="3">
    <source>
        <dbReference type="Proteomes" id="UP001642484"/>
    </source>
</evidence>
<proteinExistence type="predicted"/>
<dbReference type="Proteomes" id="UP001642484">
    <property type="component" value="Unassembled WGS sequence"/>
</dbReference>
<keyword evidence="3" id="KW-1185">Reference proteome</keyword>
<name>A0ABP0NC65_9DINO</name>
<reference evidence="2 3" key="1">
    <citation type="submission" date="2024-02" db="EMBL/GenBank/DDBJ databases">
        <authorList>
            <person name="Chen Y."/>
            <person name="Shah S."/>
            <person name="Dougan E. K."/>
            <person name="Thang M."/>
            <person name="Chan C."/>
        </authorList>
    </citation>
    <scope>NUCLEOTIDE SEQUENCE [LARGE SCALE GENOMIC DNA]</scope>
</reference>
<accession>A0ABP0NC65</accession>
<feature type="compositionally biased region" description="Polar residues" evidence="1">
    <location>
        <begin position="414"/>
        <end position="423"/>
    </location>
</feature>
<feature type="compositionally biased region" description="Basic and acidic residues" evidence="1">
    <location>
        <begin position="381"/>
        <end position="405"/>
    </location>
</feature>
<evidence type="ECO:0000256" key="1">
    <source>
        <dbReference type="SAM" id="MobiDB-lite"/>
    </source>
</evidence>
<gene>
    <name evidence="2" type="ORF">CCMP2556_LOCUS30171</name>
</gene>
<dbReference type="EMBL" id="CAXAMN010021607">
    <property type="protein sequence ID" value="CAK9061375.1"/>
    <property type="molecule type" value="Genomic_DNA"/>
</dbReference>
<organism evidence="2 3">
    <name type="scientific">Durusdinium trenchii</name>
    <dbReference type="NCBI Taxonomy" id="1381693"/>
    <lineage>
        <taxon>Eukaryota</taxon>
        <taxon>Sar</taxon>
        <taxon>Alveolata</taxon>
        <taxon>Dinophyceae</taxon>
        <taxon>Suessiales</taxon>
        <taxon>Symbiodiniaceae</taxon>
        <taxon>Durusdinium</taxon>
    </lineage>
</organism>
<feature type="region of interest" description="Disordered" evidence="1">
    <location>
        <begin position="381"/>
        <end position="423"/>
    </location>
</feature>
<evidence type="ECO:0000313" key="2">
    <source>
        <dbReference type="EMBL" id="CAK9061375.1"/>
    </source>
</evidence>
<sequence length="423" mass="48573">MILTATRASFKITEVSQAVRAILANAKGPNRASQKDTFVVAEDLPDQDASWDEDQEVLQVLAAELQENETYDEEELLDTYGPIRETPLTRAMRQDLSRLDAGRRANKRLTEAVQTELLTRRWTDKTKRWRISWQDGVLIRLHGQQHGPYRPCEKTCPVPLQWLTGKRYSLVKTEGVDGYSVITDDDYMQTRQFHPELKQWSGYSGFEIKMPELETEIPDGEREVYEVTVWVGLKKDTDMVLKESKRAEVEKLFKYKALKIIPPREAKQIRLKKGRILPSRFVITEKPDDKEPGKMKVKARWCVRGYLDPDLHKLEKQHLTGQRVDEGPLYIEPPPSGMPGVPSGSLLMAEKAIYGLADAPKEGFIIEQKEYAEKLNTIKILRERERETERRRGKDTPLNEKEKSQLRGVAGGLSWSSTATRPD</sequence>
<protein>
    <submittedName>
        <fullName evidence="2">Uncharacterized protein</fullName>
    </submittedName>
</protein>